<protein>
    <submittedName>
        <fullName evidence="1">Uncharacterized protein</fullName>
    </submittedName>
</protein>
<organism evidence="1 2">
    <name type="scientific">Trichinella britovi</name>
    <name type="common">Parasitic roundworm</name>
    <dbReference type="NCBI Taxonomy" id="45882"/>
    <lineage>
        <taxon>Eukaryota</taxon>
        <taxon>Metazoa</taxon>
        <taxon>Ecdysozoa</taxon>
        <taxon>Nematoda</taxon>
        <taxon>Enoplea</taxon>
        <taxon>Dorylaimia</taxon>
        <taxon>Trichinellida</taxon>
        <taxon>Trichinellidae</taxon>
        <taxon>Trichinella</taxon>
    </lineage>
</organism>
<dbReference type="Proteomes" id="UP000054653">
    <property type="component" value="Unassembled WGS sequence"/>
</dbReference>
<comment type="caution">
    <text evidence="1">The sequence shown here is derived from an EMBL/GenBank/DDBJ whole genome shotgun (WGS) entry which is preliminary data.</text>
</comment>
<proteinExistence type="predicted"/>
<accession>A0A0V0YS21</accession>
<feature type="non-terminal residue" evidence="1">
    <location>
        <position position="1"/>
    </location>
</feature>
<sequence length="34" mass="4009">LSIRTRTHRFPYEVFSSGPRMSMPTRCKGYLTTM</sequence>
<reference evidence="1 2" key="1">
    <citation type="submission" date="2015-01" db="EMBL/GenBank/DDBJ databases">
        <title>Evolution of Trichinella species and genotypes.</title>
        <authorList>
            <person name="Korhonen P.K."/>
            <person name="Edoardo P."/>
            <person name="Giuseppe L.R."/>
            <person name="Gasser R.B."/>
        </authorList>
    </citation>
    <scope>NUCLEOTIDE SEQUENCE [LARGE SCALE GENOMIC DNA]</scope>
    <source>
        <strain evidence="1">ISS120</strain>
    </source>
</reference>
<evidence type="ECO:0000313" key="2">
    <source>
        <dbReference type="Proteomes" id="UP000054653"/>
    </source>
</evidence>
<gene>
    <name evidence="1" type="ORF">T03_730</name>
</gene>
<feature type="non-terminal residue" evidence="1">
    <location>
        <position position="34"/>
    </location>
</feature>
<name>A0A0V0YS21_TRIBR</name>
<evidence type="ECO:0000313" key="1">
    <source>
        <dbReference type="EMBL" id="KRY02892.1"/>
    </source>
</evidence>
<keyword evidence="2" id="KW-1185">Reference proteome</keyword>
<dbReference type="AlphaFoldDB" id="A0A0V0YS21"/>
<dbReference type="EMBL" id="JYDI01007047">
    <property type="protein sequence ID" value="KRY02892.1"/>
    <property type="molecule type" value="Genomic_DNA"/>
</dbReference>